<evidence type="ECO:0008006" key="3">
    <source>
        <dbReference type="Google" id="ProtNLM"/>
    </source>
</evidence>
<dbReference type="Gene3D" id="2.60.120.920">
    <property type="match status" value="1"/>
</dbReference>
<sequence>MSSPGQYQNTRERLALHRGVAALRTEDLLNPLCLELLGPRAKAELAGHARALLHRELDSSSEEDVDLNKKWAKELPSTELRCDSISSSSTITSLAIHSVEDASEDVASGSWWLAEELLPHVLSFIVEVGANLRLLREVCRAFNAATQLPQCYQGSHVHLSSGVCKAVDPEARWMKVLELPLELAASITVSTLGVPACNLELLADAFGRDKVVRHMTGFAREAHSPNIEWVDEYTVRRKDEYEPFLAIVLGNAPLRRLACGDHYFAFRVAKTSRRHFGGGVTIALTVSPPLHSVPEKLRGPDVTLAIVQKGEVFVYGEKIETRFLFWNASALREGDVVGLRIDREGNVTLYRNNKVVPTTAPLRVADLGVPPQRLLPGFDQPSIYAMLHVKANTTAVTLLPDHEPPEDAKFWLTEGQ</sequence>
<reference evidence="1 2" key="1">
    <citation type="submission" date="2008-07" db="EMBL/GenBank/DDBJ databases">
        <authorList>
            <person name="El-Sayed N."/>
            <person name="Caler E."/>
            <person name="Inman J."/>
            <person name="Amedeo P."/>
            <person name="Hass B."/>
            <person name="Wortman J."/>
        </authorList>
    </citation>
    <scope>NUCLEOTIDE SEQUENCE [LARGE SCALE GENOMIC DNA]</scope>
    <source>
        <strain evidence="2">ATCC 50983 / TXsc</strain>
    </source>
</reference>
<dbReference type="GeneID" id="9056281"/>
<evidence type="ECO:0000313" key="2">
    <source>
        <dbReference type="Proteomes" id="UP000007800"/>
    </source>
</evidence>
<dbReference type="RefSeq" id="XP_002781209.1">
    <property type="nucleotide sequence ID" value="XM_002781163.1"/>
</dbReference>
<dbReference type="AlphaFoldDB" id="C5KRA3"/>
<dbReference type="InParanoid" id="C5KRA3"/>
<accession>C5KRA3</accession>
<dbReference type="OrthoDB" id="441705at2759"/>
<dbReference type="Proteomes" id="UP000007800">
    <property type="component" value="Unassembled WGS sequence"/>
</dbReference>
<keyword evidence="2" id="KW-1185">Reference proteome</keyword>
<protein>
    <recommendedName>
        <fullName evidence="3">B30.2/SPRY domain-containing protein</fullName>
    </recommendedName>
</protein>
<dbReference type="EMBL" id="GG675767">
    <property type="protein sequence ID" value="EER13004.1"/>
    <property type="molecule type" value="Genomic_DNA"/>
</dbReference>
<evidence type="ECO:0000313" key="1">
    <source>
        <dbReference type="EMBL" id="EER13004.1"/>
    </source>
</evidence>
<dbReference type="InterPro" id="IPR043136">
    <property type="entry name" value="B30.2/SPRY_sf"/>
</dbReference>
<gene>
    <name evidence="1" type="ORF">Pmar_PMAR019533</name>
</gene>
<proteinExistence type="predicted"/>
<name>C5KRA3_PERM5</name>
<organism evidence="2">
    <name type="scientific">Perkinsus marinus (strain ATCC 50983 / TXsc)</name>
    <dbReference type="NCBI Taxonomy" id="423536"/>
    <lineage>
        <taxon>Eukaryota</taxon>
        <taxon>Sar</taxon>
        <taxon>Alveolata</taxon>
        <taxon>Perkinsozoa</taxon>
        <taxon>Perkinsea</taxon>
        <taxon>Perkinsida</taxon>
        <taxon>Perkinsidae</taxon>
        <taxon>Perkinsus</taxon>
    </lineage>
</organism>
<dbReference type="OMA" id="NIEWVDE"/>